<dbReference type="Pfam" id="PF14193">
    <property type="entry name" value="DUF4315"/>
    <property type="match status" value="1"/>
</dbReference>
<name>A0A923S7P5_9FIRM</name>
<dbReference type="EMBL" id="JACOQI010000007">
    <property type="protein sequence ID" value="MBC5770378.1"/>
    <property type="molecule type" value="Genomic_DNA"/>
</dbReference>
<dbReference type="InterPro" id="IPR025464">
    <property type="entry name" value="DUF4315"/>
</dbReference>
<accession>A0A923S7P5</accession>
<comment type="caution">
    <text evidence="3">The sequence shown here is derived from an EMBL/GenBank/DDBJ whole genome shotgun (WGS) entry which is preliminary data.</text>
</comment>
<keyword evidence="1" id="KW-0175">Coiled coil</keyword>
<evidence type="ECO:0000313" key="4">
    <source>
        <dbReference type="Proteomes" id="UP000620327"/>
    </source>
</evidence>
<feature type="compositionally biased region" description="Acidic residues" evidence="2">
    <location>
        <begin position="77"/>
        <end position="86"/>
    </location>
</feature>
<organism evidence="3 4">
    <name type="scientific">Dysosmobacter segnis</name>
    <dbReference type="NCBI Taxonomy" id="2763042"/>
    <lineage>
        <taxon>Bacteria</taxon>
        <taxon>Bacillati</taxon>
        <taxon>Bacillota</taxon>
        <taxon>Clostridia</taxon>
        <taxon>Eubacteriales</taxon>
        <taxon>Oscillospiraceae</taxon>
        <taxon>Dysosmobacter</taxon>
    </lineage>
</organism>
<dbReference type="RefSeq" id="WP_187014633.1">
    <property type="nucleotide sequence ID" value="NZ_JACOQI010000007.1"/>
</dbReference>
<gene>
    <name evidence="3" type="ORF">H8Z83_08605</name>
</gene>
<keyword evidence="4" id="KW-1185">Reference proteome</keyword>
<feature type="coiled-coil region" evidence="1">
    <location>
        <begin position="4"/>
        <end position="38"/>
    </location>
</feature>
<feature type="region of interest" description="Disordered" evidence="2">
    <location>
        <begin position="74"/>
        <end position="96"/>
    </location>
</feature>
<proteinExistence type="predicted"/>
<reference evidence="3" key="1">
    <citation type="submission" date="2020-08" db="EMBL/GenBank/DDBJ databases">
        <title>Genome public.</title>
        <authorList>
            <person name="Liu C."/>
            <person name="Sun Q."/>
        </authorList>
    </citation>
    <scope>NUCLEOTIDE SEQUENCE</scope>
    <source>
        <strain evidence="3">BX15</strain>
    </source>
</reference>
<sequence length="96" mass="10900">MATVEKIRRDIEKTKEKISAQQKRLRELEAQLTEEENLEIVRMVKAVRMDNKELTAFLKAYASGLITLPDGMMEAEAAPDPDDEDMEGMKDGEDEA</sequence>
<evidence type="ECO:0000256" key="1">
    <source>
        <dbReference type="SAM" id="Coils"/>
    </source>
</evidence>
<protein>
    <submittedName>
        <fullName evidence="3">DUF4315 family protein</fullName>
    </submittedName>
</protein>
<evidence type="ECO:0000256" key="2">
    <source>
        <dbReference type="SAM" id="MobiDB-lite"/>
    </source>
</evidence>
<dbReference type="Proteomes" id="UP000620327">
    <property type="component" value="Unassembled WGS sequence"/>
</dbReference>
<evidence type="ECO:0000313" key="3">
    <source>
        <dbReference type="EMBL" id="MBC5770378.1"/>
    </source>
</evidence>
<dbReference type="AlphaFoldDB" id="A0A923S7P5"/>
<feature type="compositionally biased region" description="Basic and acidic residues" evidence="2">
    <location>
        <begin position="87"/>
        <end position="96"/>
    </location>
</feature>